<dbReference type="SUPFAM" id="SSF52518">
    <property type="entry name" value="Thiamin diphosphate-binding fold (THDP-binding)"/>
    <property type="match status" value="2"/>
</dbReference>
<dbReference type="InterPro" id="IPR029061">
    <property type="entry name" value="THDP-binding"/>
</dbReference>
<comment type="pathway">
    <text evidence="1 14">Amino-acid biosynthesis; L-isoleucine biosynthesis; L-isoleucine from 2-oxobutanoate: step 1/4.</text>
</comment>
<keyword evidence="8 14" id="KW-0479">Metal-binding</keyword>
<organism evidence="18 19">
    <name type="scientific">Thermodesulfobacterium geofontis</name>
    <dbReference type="NCBI Taxonomy" id="1295609"/>
    <lineage>
        <taxon>Bacteria</taxon>
        <taxon>Pseudomonadati</taxon>
        <taxon>Thermodesulfobacteriota</taxon>
        <taxon>Thermodesulfobacteria</taxon>
        <taxon>Thermodesulfobacteriales</taxon>
        <taxon>Thermodesulfobacteriaceae</taxon>
        <taxon>Thermodesulfobacterium</taxon>
    </lineage>
</organism>
<dbReference type="FunFam" id="3.40.50.1220:FF:000008">
    <property type="entry name" value="Acetolactate synthase"/>
    <property type="match status" value="1"/>
</dbReference>
<evidence type="ECO:0000259" key="17">
    <source>
        <dbReference type="Pfam" id="PF02776"/>
    </source>
</evidence>
<dbReference type="InterPro" id="IPR000399">
    <property type="entry name" value="TPP-bd_CS"/>
</dbReference>
<comment type="cofactor">
    <cofactor evidence="14">
        <name>thiamine diphosphate</name>
        <dbReference type="ChEBI" id="CHEBI:58937"/>
    </cofactor>
    <text evidence="14">Binds 1 thiamine pyrophosphate per subunit.</text>
</comment>
<evidence type="ECO:0000256" key="9">
    <source>
        <dbReference type="ARBA" id="ARBA00022827"/>
    </source>
</evidence>
<accession>A0A2N7PNQ5</accession>
<dbReference type="EC" id="2.2.1.6" evidence="4 14"/>
<feature type="domain" description="Thiamine pyrophosphate enzyme N-terminal TPP-binding" evidence="17">
    <location>
        <begin position="1"/>
        <end position="116"/>
    </location>
</feature>
<reference evidence="18 19" key="1">
    <citation type="submission" date="2018-01" db="EMBL/GenBank/DDBJ databases">
        <title>Metagenomic assembled genomes from two thermal pools in the Uzon Caldera, Kamchatka, Russia.</title>
        <authorList>
            <person name="Wilkins L."/>
            <person name="Ettinger C."/>
        </authorList>
    </citation>
    <scope>NUCLEOTIDE SEQUENCE [LARGE SCALE GENOMIC DNA]</scope>
    <source>
        <strain evidence="18">ZAV-08</strain>
    </source>
</reference>
<proteinExistence type="inferred from homology"/>
<comment type="similarity">
    <text evidence="3 14">Belongs to the TPP enzyme family.</text>
</comment>
<evidence type="ECO:0000256" key="4">
    <source>
        <dbReference type="ARBA" id="ARBA00013145"/>
    </source>
</evidence>
<dbReference type="PROSITE" id="PS00187">
    <property type="entry name" value="TPP_ENZYMES"/>
    <property type="match status" value="1"/>
</dbReference>
<evidence type="ECO:0000256" key="10">
    <source>
        <dbReference type="ARBA" id="ARBA00022842"/>
    </source>
</evidence>
<dbReference type="InterPro" id="IPR012000">
    <property type="entry name" value="Thiamin_PyroP_enz_cen_dom"/>
</dbReference>
<dbReference type="PANTHER" id="PTHR18968">
    <property type="entry name" value="THIAMINE PYROPHOSPHATE ENZYMES"/>
    <property type="match status" value="1"/>
</dbReference>
<keyword evidence="10 14" id="KW-0460">Magnesium</keyword>
<comment type="caution">
    <text evidence="18">The sequence shown here is derived from an EMBL/GenBank/DDBJ whole genome shotgun (WGS) entry which is preliminary data.</text>
</comment>
<dbReference type="InterPro" id="IPR011766">
    <property type="entry name" value="TPP_enzyme_TPP-bd"/>
</dbReference>
<keyword evidence="5 14" id="KW-0028">Amino-acid biosynthesis</keyword>
<dbReference type="Pfam" id="PF02775">
    <property type="entry name" value="TPP_enzyme_C"/>
    <property type="match status" value="1"/>
</dbReference>
<evidence type="ECO:0000256" key="8">
    <source>
        <dbReference type="ARBA" id="ARBA00022723"/>
    </source>
</evidence>
<dbReference type="GO" id="GO:0009099">
    <property type="term" value="P:L-valine biosynthetic process"/>
    <property type="evidence" value="ECO:0007669"/>
    <property type="project" value="UniProtKB-UniPathway"/>
</dbReference>
<dbReference type="CDD" id="cd02015">
    <property type="entry name" value="TPP_AHAS"/>
    <property type="match status" value="1"/>
</dbReference>
<comment type="catalytic activity">
    <reaction evidence="13 14">
        <text>2 pyruvate + H(+) = (2S)-2-acetolactate + CO2</text>
        <dbReference type="Rhea" id="RHEA:25249"/>
        <dbReference type="ChEBI" id="CHEBI:15361"/>
        <dbReference type="ChEBI" id="CHEBI:15378"/>
        <dbReference type="ChEBI" id="CHEBI:16526"/>
        <dbReference type="ChEBI" id="CHEBI:58476"/>
        <dbReference type="EC" id="2.2.1.6"/>
    </reaction>
</comment>
<dbReference type="FunFam" id="3.40.50.970:FF:000007">
    <property type="entry name" value="Acetolactate synthase"/>
    <property type="match status" value="1"/>
</dbReference>
<keyword evidence="7 14" id="KW-0808">Transferase</keyword>
<dbReference type="FunFam" id="3.40.50.970:FF:000016">
    <property type="entry name" value="Acetolactate synthase"/>
    <property type="match status" value="1"/>
</dbReference>
<dbReference type="Gene3D" id="3.40.50.970">
    <property type="match status" value="2"/>
</dbReference>
<keyword evidence="11 14" id="KW-0786">Thiamine pyrophosphate</keyword>
<evidence type="ECO:0000259" key="15">
    <source>
        <dbReference type="Pfam" id="PF00205"/>
    </source>
</evidence>
<feature type="domain" description="Thiamine pyrophosphate enzyme TPP-binding" evidence="16">
    <location>
        <begin position="392"/>
        <end position="539"/>
    </location>
</feature>
<dbReference type="GO" id="GO:0030976">
    <property type="term" value="F:thiamine pyrophosphate binding"/>
    <property type="evidence" value="ECO:0007669"/>
    <property type="project" value="UniProtKB-UniRule"/>
</dbReference>
<evidence type="ECO:0000256" key="1">
    <source>
        <dbReference type="ARBA" id="ARBA00004974"/>
    </source>
</evidence>
<evidence type="ECO:0000256" key="2">
    <source>
        <dbReference type="ARBA" id="ARBA00005025"/>
    </source>
</evidence>
<dbReference type="InterPro" id="IPR012001">
    <property type="entry name" value="Thiamin_PyroP_enz_TPP-bd_dom"/>
</dbReference>
<evidence type="ECO:0000256" key="12">
    <source>
        <dbReference type="ARBA" id="ARBA00023304"/>
    </source>
</evidence>
<dbReference type="CDD" id="cd07035">
    <property type="entry name" value="TPP_PYR_POX_like"/>
    <property type="match status" value="1"/>
</dbReference>
<dbReference type="PANTHER" id="PTHR18968:SF13">
    <property type="entry name" value="ACETOLACTATE SYNTHASE CATALYTIC SUBUNIT, MITOCHONDRIAL"/>
    <property type="match status" value="1"/>
</dbReference>
<evidence type="ECO:0000313" key="18">
    <source>
        <dbReference type="EMBL" id="PMP67301.1"/>
    </source>
</evidence>
<dbReference type="GO" id="GO:0050660">
    <property type="term" value="F:flavin adenine dinucleotide binding"/>
    <property type="evidence" value="ECO:0007669"/>
    <property type="project" value="InterPro"/>
</dbReference>
<dbReference type="GO" id="GO:0005948">
    <property type="term" value="C:acetolactate synthase complex"/>
    <property type="evidence" value="ECO:0007669"/>
    <property type="project" value="UniProtKB-ARBA"/>
</dbReference>
<evidence type="ECO:0000256" key="3">
    <source>
        <dbReference type="ARBA" id="ARBA00007812"/>
    </source>
</evidence>
<dbReference type="UniPathway" id="UPA00049">
    <property type="reaction ID" value="UER00059"/>
</dbReference>
<evidence type="ECO:0000259" key="16">
    <source>
        <dbReference type="Pfam" id="PF02775"/>
    </source>
</evidence>
<dbReference type="GO" id="GO:0003984">
    <property type="term" value="F:acetolactate synthase activity"/>
    <property type="evidence" value="ECO:0007669"/>
    <property type="project" value="UniProtKB-EC"/>
</dbReference>
<dbReference type="InterPro" id="IPR045229">
    <property type="entry name" value="TPP_enz"/>
</dbReference>
<dbReference type="SUPFAM" id="SSF52467">
    <property type="entry name" value="DHS-like NAD/FAD-binding domain"/>
    <property type="match status" value="1"/>
</dbReference>
<feature type="domain" description="Thiamine pyrophosphate enzyme central" evidence="15">
    <location>
        <begin position="191"/>
        <end position="326"/>
    </location>
</feature>
<keyword evidence="9" id="KW-0274">FAD</keyword>
<evidence type="ECO:0000256" key="13">
    <source>
        <dbReference type="ARBA" id="ARBA00048670"/>
    </source>
</evidence>
<protein>
    <recommendedName>
        <fullName evidence="4 14">Acetolactate synthase</fullName>
        <ecNumber evidence="4 14">2.2.1.6</ecNumber>
    </recommendedName>
</protein>
<dbReference type="GO" id="GO:0000287">
    <property type="term" value="F:magnesium ion binding"/>
    <property type="evidence" value="ECO:0007669"/>
    <property type="project" value="UniProtKB-UniRule"/>
</dbReference>
<dbReference type="GO" id="GO:0009097">
    <property type="term" value="P:isoleucine biosynthetic process"/>
    <property type="evidence" value="ECO:0007669"/>
    <property type="project" value="UniProtKB-UniPathway"/>
</dbReference>
<comment type="pathway">
    <text evidence="2 14">Amino-acid biosynthesis; L-valine biosynthesis; L-valine from pyruvate: step 1/4.</text>
</comment>
<dbReference type="InterPro" id="IPR029035">
    <property type="entry name" value="DHS-like_NAD/FAD-binding_dom"/>
</dbReference>
<name>A0A2N7PNQ5_9BACT</name>
<dbReference type="AlphaFoldDB" id="A0A2N7PNQ5"/>
<evidence type="ECO:0000256" key="11">
    <source>
        <dbReference type="ARBA" id="ARBA00023052"/>
    </source>
</evidence>
<comment type="cofactor">
    <cofactor evidence="14">
        <name>Mg(2+)</name>
        <dbReference type="ChEBI" id="CHEBI:18420"/>
    </cofactor>
    <text evidence="14">Binds 1 Mg(2+) ion per subunit.</text>
</comment>
<dbReference type="Pfam" id="PF02776">
    <property type="entry name" value="TPP_enzyme_N"/>
    <property type="match status" value="1"/>
</dbReference>
<evidence type="ECO:0000256" key="5">
    <source>
        <dbReference type="ARBA" id="ARBA00022605"/>
    </source>
</evidence>
<dbReference type="Gene3D" id="3.40.50.1220">
    <property type="entry name" value="TPP-binding domain"/>
    <property type="match status" value="1"/>
</dbReference>
<dbReference type="InterPro" id="IPR039368">
    <property type="entry name" value="AHAS_TPP"/>
</dbReference>
<evidence type="ECO:0000313" key="19">
    <source>
        <dbReference type="Proteomes" id="UP000235460"/>
    </source>
</evidence>
<keyword evidence="6" id="KW-0285">Flavoprotein</keyword>
<sequence length="563" mass="62371">MTGAQMIIESLKREKVEVIFGYPGGAVIDIYDELYRTPEIKHVLVRHEQGAAHAADGYARSTGKVGVALVTSGPGSTNTVTGIATAYMDSIPIVVLTGQVPTKLIGNDAFQEVDTTGITRPITKHNFLVKRIEDLPRILKAAFYIASTGRPGPVVVDLPKDIQQAKGEFNYPEEINLRSYNPVYEPHIKQIEKAYSLLEQAERPVLLLGGGVISSNASNEAIRLAETLNLPVTMTLMGLGSFPGDHDQSLGMLGMHGTYYANMAVANCDVLLAVGARFDDRVTGKVDAFAPGAKIIHIDIDPSSIQKNVKVHVPIVGDCKRALTRLLEMIKNAGKPKKYWKERFKDWWEQINIWRKRYPLSYKNDPNYIKPQFVIEKLYELTKGEAIIATEVGQNQMWTAQYYKFKYPRTLITSGGLGTMGFGFPAAIGAKMGNPDRLVIDIAGDGSIQMNIQELATAMEQRLPIKIIILNNGYLGMVRQWQELFYGKRYSQVKFQVLPDFVKLAEAYGAVGMKITKPEEVEPALKKVLSMDTLVILDVHIAPEEDVFPMVPAGRATTEMILV</sequence>
<dbReference type="NCBIfam" id="TIGR00118">
    <property type="entry name" value="acolac_lg"/>
    <property type="match status" value="1"/>
</dbReference>
<evidence type="ECO:0000256" key="6">
    <source>
        <dbReference type="ARBA" id="ARBA00022630"/>
    </source>
</evidence>
<dbReference type="EMBL" id="PNIK01000053">
    <property type="protein sequence ID" value="PMP67301.1"/>
    <property type="molecule type" value="Genomic_DNA"/>
</dbReference>
<gene>
    <name evidence="18" type="primary">ilvB</name>
    <name evidence="18" type="ORF">C0190_03555</name>
</gene>
<dbReference type="Pfam" id="PF00205">
    <property type="entry name" value="TPP_enzyme_M"/>
    <property type="match status" value="1"/>
</dbReference>
<keyword evidence="12 14" id="KW-0100">Branched-chain amino acid biosynthesis</keyword>
<dbReference type="UniPathway" id="UPA00047">
    <property type="reaction ID" value="UER00055"/>
</dbReference>
<evidence type="ECO:0000256" key="14">
    <source>
        <dbReference type="RuleBase" id="RU003591"/>
    </source>
</evidence>
<dbReference type="InterPro" id="IPR012846">
    <property type="entry name" value="Acetolactate_synth_lsu"/>
</dbReference>
<dbReference type="Proteomes" id="UP000235460">
    <property type="component" value="Unassembled WGS sequence"/>
</dbReference>
<evidence type="ECO:0000256" key="7">
    <source>
        <dbReference type="ARBA" id="ARBA00022679"/>
    </source>
</evidence>